<dbReference type="SUPFAM" id="SSF48726">
    <property type="entry name" value="Immunoglobulin"/>
    <property type="match status" value="1"/>
</dbReference>
<keyword evidence="1" id="KW-0812">Transmembrane</keyword>
<keyword evidence="1" id="KW-0472">Membrane</keyword>
<feature type="non-terminal residue" evidence="2">
    <location>
        <position position="1"/>
    </location>
</feature>
<dbReference type="AlphaFoldDB" id="A0A7K5A4V1"/>
<comment type="caution">
    <text evidence="2">The sequence shown here is derived from an EMBL/GenBank/DDBJ whole genome shotgun (WGS) entry which is preliminary data.</text>
</comment>
<keyword evidence="1" id="KW-1133">Transmembrane helix</keyword>
<name>A0A7K5A4V1_9AVES</name>
<feature type="transmembrane region" description="Helical" evidence="1">
    <location>
        <begin position="118"/>
        <end position="141"/>
    </location>
</feature>
<reference evidence="2 3" key="1">
    <citation type="submission" date="2019-09" db="EMBL/GenBank/DDBJ databases">
        <title>Bird 10,000 Genomes (B10K) Project - Family phase.</title>
        <authorList>
            <person name="Zhang G."/>
        </authorList>
    </citation>
    <scope>NUCLEOTIDE SEQUENCE [LARGE SCALE GENOMIC DNA]</scope>
    <source>
        <strain evidence="2">B10K-DU-017-25</strain>
        <tissue evidence="2">Mixed tissue sample</tissue>
    </source>
</reference>
<protein>
    <submittedName>
        <fullName evidence="2">TRDC protein</fullName>
    </submittedName>
</protein>
<keyword evidence="3" id="KW-1185">Reference proteome</keyword>
<feature type="non-terminal residue" evidence="2">
    <location>
        <position position="146"/>
    </location>
</feature>
<evidence type="ECO:0000313" key="2">
    <source>
        <dbReference type="EMBL" id="NWR77858.1"/>
    </source>
</evidence>
<dbReference type="Proteomes" id="UP000517892">
    <property type="component" value="Unassembled WGS sequence"/>
</dbReference>
<accession>A0A7K5A4V1</accession>
<evidence type="ECO:0000313" key="3">
    <source>
        <dbReference type="Proteomes" id="UP000517892"/>
    </source>
</evidence>
<organism evidence="2 3">
    <name type="scientific">Centropus unirufus</name>
    <dbReference type="NCBI Taxonomy" id="1118519"/>
    <lineage>
        <taxon>Eukaryota</taxon>
        <taxon>Metazoa</taxon>
        <taxon>Chordata</taxon>
        <taxon>Craniata</taxon>
        <taxon>Vertebrata</taxon>
        <taxon>Euteleostomi</taxon>
        <taxon>Archelosauria</taxon>
        <taxon>Archosauria</taxon>
        <taxon>Dinosauria</taxon>
        <taxon>Saurischia</taxon>
        <taxon>Theropoda</taxon>
        <taxon>Coelurosauria</taxon>
        <taxon>Aves</taxon>
        <taxon>Neognathae</taxon>
        <taxon>Neoaves</taxon>
        <taxon>Otidimorphae</taxon>
        <taxon>Cuculiformes</taxon>
        <taxon>Centropidae</taxon>
        <taxon>Centropus</taxon>
    </lineage>
</organism>
<dbReference type="InterPro" id="IPR036179">
    <property type="entry name" value="Ig-like_dom_sf"/>
</dbReference>
<evidence type="ECO:0000256" key="1">
    <source>
        <dbReference type="SAM" id="Phobius"/>
    </source>
</evidence>
<gene>
    <name evidence="2" type="primary">Trdc_0</name>
    <name evidence="2" type="ORF">CENUNI_R00755</name>
</gene>
<dbReference type="EMBL" id="VYZI01000520">
    <property type="protein sequence ID" value="NWR77858.1"/>
    <property type="molecule type" value="Genomic_DNA"/>
</dbReference>
<proteinExistence type="predicted"/>
<dbReference type="Gene3D" id="2.60.40.10">
    <property type="entry name" value="Immunoglobulins"/>
    <property type="match status" value="1"/>
</dbReference>
<dbReference type="OrthoDB" id="9426090at2759"/>
<sequence length="146" mass="15969">LKSKERRQHENKVNVACLAWAFYPKDIILDMPRGDLVYELKAPLVTSEGVYGTMKVVGVDPGTEVTCKAVHNGTKAADSLILPGKVLQLKSNGISGDASAKILPCPLRTSRERRVNMLFMAVGGLRFLLAKSIAFNTILSIKLLLF</sequence>
<dbReference type="InterPro" id="IPR013783">
    <property type="entry name" value="Ig-like_fold"/>
</dbReference>